<dbReference type="RefSeq" id="WP_148136823.1">
    <property type="nucleotide sequence ID" value="NZ_CP017634.1"/>
</dbReference>
<dbReference type="PANTHER" id="PTHR44591:SF14">
    <property type="entry name" value="PROTEIN PILG"/>
    <property type="match status" value="1"/>
</dbReference>
<dbReference type="SMART" id="SM00448">
    <property type="entry name" value="REC"/>
    <property type="match status" value="1"/>
</dbReference>
<reference evidence="7 8" key="1">
    <citation type="submission" date="2016-10" db="EMBL/GenBank/DDBJ databases">
        <title>Complete Genome Sequence of Peptococcaceae strain DCMF.</title>
        <authorList>
            <person name="Edwards R.J."/>
            <person name="Holland S.I."/>
            <person name="Deshpande N.P."/>
            <person name="Wong Y.K."/>
            <person name="Ertan H."/>
            <person name="Manefield M."/>
            <person name="Russell T.L."/>
            <person name="Lee M.J."/>
        </authorList>
    </citation>
    <scope>NUCLEOTIDE SEQUENCE [LARGE SCALE GENOMIC DNA]</scope>
    <source>
        <strain evidence="7 8">DCMF</strain>
    </source>
</reference>
<dbReference type="SUPFAM" id="SSF52172">
    <property type="entry name" value="CheY-like"/>
    <property type="match status" value="1"/>
</dbReference>
<evidence type="ECO:0000259" key="6">
    <source>
        <dbReference type="PROSITE" id="PS50110"/>
    </source>
</evidence>
<evidence type="ECO:0000256" key="5">
    <source>
        <dbReference type="PROSITE-ProRule" id="PRU00169"/>
    </source>
</evidence>
<dbReference type="Pfam" id="PF00072">
    <property type="entry name" value="Response_reg"/>
    <property type="match status" value="1"/>
</dbReference>
<dbReference type="EMBL" id="CP017634">
    <property type="protein sequence ID" value="ATW27460.1"/>
    <property type="molecule type" value="Genomic_DNA"/>
</dbReference>
<dbReference type="OrthoDB" id="9790669at2"/>
<sequence>MAKILIVDDSIVSRKKLREILESAGHEIVGEACDGAEAFEKYQALLPDLVTMDITMPHIDGITVLKKIMDCDPHARVVMITALGKGDKILQALNAGAKNYITKPYEDEQIIRSLQEALEEL</sequence>
<dbReference type="KEGG" id="fwa:DCMF_24325"/>
<organism evidence="7 8">
    <name type="scientific">Formimonas warabiya</name>
    <dbReference type="NCBI Taxonomy" id="1761012"/>
    <lineage>
        <taxon>Bacteria</taxon>
        <taxon>Bacillati</taxon>
        <taxon>Bacillota</taxon>
        <taxon>Clostridia</taxon>
        <taxon>Eubacteriales</taxon>
        <taxon>Peptococcaceae</taxon>
        <taxon>Candidatus Formimonas</taxon>
    </lineage>
</organism>
<name>A0A3G1KYH3_FORW1</name>
<accession>A0A3G1KYH3</accession>
<dbReference type="InterPro" id="IPR001789">
    <property type="entry name" value="Sig_transdc_resp-reg_receiver"/>
</dbReference>
<dbReference type="InterPro" id="IPR011006">
    <property type="entry name" value="CheY-like_superfamily"/>
</dbReference>
<dbReference type="InterPro" id="IPR050595">
    <property type="entry name" value="Bact_response_regulator"/>
</dbReference>
<evidence type="ECO:0000313" key="8">
    <source>
        <dbReference type="Proteomes" id="UP000323521"/>
    </source>
</evidence>
<feature type="domain" description="Response regulatory" evidence="6">
    <location>
        <begin position="3"/>
        <end position="118"/>
    </location>
</feature>
<dbReference type="Gene3D" id="3.40.50.2300">
    <property type="match status" value="1"/>
</dbReference>
<evidence type="ECO:0000256" key="4">
    <source>
        <dbReference type="ARBA" id="ARBA00024867"/>
    </source>
</evidence>
<dbReference type="Proteomes" id="UP000323521">
    <property type="component" value="Chromosome"/>
</dbReference>
<evidence type="ECO:0000256" key="1">
    <source>
        <dbReference type="ARBA" id="ARBA00018672"/>
    </source>
</evidence>
<evidence type="ECO:0000256" key="2">
    <source>
        <dbReference type="ARBA" id="ARBA00022553"/>
    </source>
</evidence>
<evidence type="ECO:0000313" key="7">
    <source>
        <dbReference type="EMBL" id="ATW27460.1"/>
    </source>
</evidence>
<feature type="modified residue" description="4-aspartylphosphate" evidence="5">
    <location>
        <position position="53"/>
    </location>
</feature>
<keyword evidence="2 5" id="KW-0597">Phosphoprotein</keyword>
<dbReference type="AlphaFoldDB" id="A0A3G1KYH3"/>
<keyword evidence="3" id="KW-0902">Two-component regulatory system</keyword>
<evidence type="ECO:0000256" key="3">
    <source>
        <dbReference type="ARBA" id="ARBA00023012"/>
    </source>
</evidence>
<comment type="function">
    <text evidence="4">May play the central regulatory role in sporulation. It may be an element of the effector pathway responsible for the activation of sporulation genes in response to nutritional stress. Spo0A may act in concert with spo0H (a sigma factor) to control the expression of some genes that are critical to the sporulation process.</text>
</comment>
<dbReference type="PROSITE" id="PS50110">
    <property type="entry name" value="RESPONSE_REGULATORY"/>
    <property type="match status" value="1"/>
</dbReference>
<keyword evidence="8" id="KW-1185">Reference proteome</keyword>
<dbReference type="GO" id="GO:0000160">
    <property type="term" value="P:phosphorelay signal transduction system"/>
    <property type="evidence" value="ECO:0007669"/>
    <property type="project" value="UniProtKB-KW"/>
</dbReference>
<protein>
    <recommendedName>
        <fullName evidence="1">Stage 0 sporulation protein A homolog</fullName>
    </recommendedName>
</protein>
<dbReference type="PANTHER" id="PTHR44591">
    <property type="entry name" value="STRESS RESPONSE REGULATOR PROTEIN 1"/>
    <property type="match status" value="1"/>
</dbReference>
<gene>
    <name evidence="7" type="ORF">DCMF_24325</name>
</gene>
<proteinExistence type="predicted"/>